<dbReference type="CDD" id="cd02569">
    <property type="entry name" value="PseudoU_synth_ScPus3"/>
    <property type="match status" value="1"/>
</dbReference>
<comment type="similarity">
    <text evidence="1">Belongs to the tRNA pseudouridine synthase TruA family.</text>
</comment>
<dbReference type="InterPro" id="IPR041707">
    <property type="entry name" value="Pus3-like"/>
</dbReference>
<dbReference type="PhylomeDB" id="B3RZJ4"/>
<evidence type="ECO:0000256" key="1">
    <source>
        <dbReference type="ARBA" id="ARBA00009375"/>
    </source>
</evidence>
<dbReference type="Gene3D" id="3.30.70.660">
    <property type="entry name" value="Pseudouridine synthase I, catalytic domain, C-terminal subdomain"/>
    <property type="match status" value="1"/>
</dbReference>
<evidence type="ECO:0000313" key="8">
    <source>
        <dbReference type="Proteomes" id="UP000009022"/>
    </source>
</evidence>
<dbReference type="Pfam" id="PF01416">
    <property type="entry name" value="PseudoU_synth_1"/>
    <property type="match status" value="1"/>
</dbReference>
<feature type="domain" description="Pseudouridine synthase I TruA alpha/beta" evidence="6">
    <location>
        <begin position="150"/>
        <end position="253"/>
    </location>
</feature>
<dbReference type="AlphaFoldDB" id="B3RZJ4"/>
<protein>
    <recommendedName>
        <fullName evidence="6">Pseudouridine synthase I TruA alpha/beta domain-containing protein</fullName>
    </recommendedName>
</protein>
<feature type="binding site" evidence="5">
    <location>
        <position position="133"/>
    </location>
    <ligand>
        <name>substrate</name>
    </ligand>
</feature>
<dbReference type="GO" id="GO:0031119">
    <property type="term" value="P:tRNA pseudouridine synthesis"/>
    <property type="evidence" value="ECO:0000318"/>
    <property type="project" value="GO_Central"/>
</dbReference>
<dbReference type="CTD" id="6754952"/>
<dbReference type="RefSeq" id="XP_002113739.1">
    <property type="nucleotide sequence ID" value="XM_002113703.1"/>
</dbReference>
<dbReference type="GO" id="GO:0005634">
    <property type="term" value="C:nucleus"/>
    <property type="evidence" value="ECO:0000318"/>
    <property type="project" value="GO_Central"/>
</dbReference>
<name>B3RZJ4_TRIAD</name>
<dbReference type="InterPro" id="IPR001406">
    <property type="entry name" value="PsdUridine_synth_TruA"/>
</dbReference>
<keyword evidence="2" id="KW-0819">tRNA processing</keyword>
<feature type="active site" description="Nucleophile" evidence="4">
    <location>
        <position position="64"/>
    </location>
</feature>
<proteinExistence type="inferred from homology"/>
<gene>
    <name evidence="7" type="ORF">TRIADDRAFT_26740</name>
</gene>
<organism evidence="7 8">
    <name type="scientific">Trichoplax adhaerens</name>
    <name type="common">Trichoplax reptans</name>
    <dbReference type="NCBI Taxonomy" id="10228"/>
    <lineage>
        <taxon>Eukaryota</taxon>
        <taxon>Metazoa</taxon>
        <taxon>Placozoa</taxon>
        <taxon>Uniplacotomia</taxon>
        <taxon>Trichoplacea</taxon>
        <taxon>Trichoplacidae</taxon>
        <taxon>Trichoplax</taxon>
    </lineage>
</organism>
<dbReference type="STRING" id="10228.B3RZJ4"/>
<dbReference type="PIRSF" id="PIRSF001430">
    <property type="entry name" value="tRNA_psdUrid_synth"/>
    <property type="match status" value="1"/>
</dbReference>
<dbReference type="PANTHER" id="PTHR11142">
    <property type="entry name" value="PSEUDOURIDYLATE SYNTHASE"/>
    <property type="match status" value="1"/>
</dbReference>
<dbReference type="GeneID" id="6754952"/>
<dbReference type="InterPro" id="IPR020095">
    <property type="entry name" value="PsdUridine_synth_TruA_C"/>
</dbReference>
<accession>B3RZJ4</accession>
<evidence type="ECO:0000259" key="6">
    <source>
        <dbReference type="Pfam" id="PF01416"/>
    </source>
</evidence>
<evidence type="ECO:0000313" key="7">
    <source>
        <dbReference type="EMBL" id="EDV24213.1"/>
    </source>
</evidence>
<dbReference type="NCBIfam" id="TIGR00071">
    <property type="entry name" value="hisT_truA"/>
    <property type="match status" value="1"/>
</dbReference>
<evidence type="ECO:0000256" key="4">
    <source>
        <dbReference type="PIRSR" id="PIRSR001430-1"/>
    </source>
</evidence>
<dbReference type="Proteomes" id="UP000009022">
    <property type="component" value="Unassembled WGS sequence"/>
</dbReference>
<dbReference type="GO" id="GO:0005737">
    <property type="term" value="C:cytoplasm"/>
    <property type="evidence" value="ECO:0000318"/>
    <property type="project" value="GO_Central"/>
</dbReference>
<dbReference type="InterPro" id="IPR020097">
    <property type="entry name" value="PsdUridine_synth_TruA_a/b_dom"/>
</dbReference>
<dbReference type="FunFam" id="3.30.70.580:FF:000007">
    <property type="entry name" value="tRNA pseudouridine synthase"/>
    <property type="match status" value="1"/>
</dbReference>
<dbReference type="EMBL" id="DS985246">
    <property type="protein sequence ID" value="EDV24213.1"/>
    <property type="molecule type" value="Genomic_DNA"/>
</dbReference>
<keyword evidence="3" id="KW-0413">Isomerase</keyword>
<dbReference type="eggNOG" id="KOG2554">
    <property type="taxonomic scope" value="Eukaryota"/>
</dbReference>
<reference evidence="7 8" key="1">
    <citation type="journal article" date="2008" name="Nature">
        <title>The Trichoplax genome and the nature of placozoans.</title>
        <authorList>
            <person name="Srivastava M."/>
            <person name="Begovic E."/>
            <person name="Chapman J."/>
            <person name="Putnam N.H."/>
            <person name="Hellsten U."/>
            <person name="Kawashima T."/>
            <person name="Kuo A."/>
            <person name="Mitros T."/>
            <person name="Salamov A."/>
            <person name="Carpenter M.L."/>
            <person name="Signorovitch A.Y."/>
            <person name="Moreno M.A."/>
            <person name="Kamm K."/>
            <person name="Grimwood J."/>
            <person name="Schmutz J."/>
            <person name="Shapiro H."/>
            <person name="Grigoriev I.V."/>
            <person name="Buss L.W."/>
            <person name="Schierwater B."/>
            <person name="Dellaporta S.L."/>
            <person name="Rokhsar D.S."/>
        </authorList>
    </citation>
    <scope>NUCLEOTIDE SEQUENCE [LARGE SCALE GENOMIC DNA]</scope>
    <source>
        <strain evidence="7 8">Grell-BS-1999</strain>
    </source>
</reference>
<dbReference type="HOGENOM" id="CLU_014673_2_1_1"/>
<keyword evidence="8" id="KW-1185">Reference proteome</keyword>
<dbReference type="GO" id="GO:0009982">
    <property type="term" value="F:pseudouridine synthase activity"/>
    <property type="evidence" value="ECO:0000318"/>
    <property type="project" value="GO_Central"/>
</dbReference>
<dbReference type="InterPro" id="IPR020103">
    <property type="entry name" value="PsdUridine_synth_cat_dom_sf"/>
</dbReference>
<dbReference type="FunCoup" id="B3RZJ4">
    <property type="interactions" value="1209"/>
</dbReference>
<dbReference type="InParanoid" id="B3RZJ4"/>
<dbReference type="KEGG" id="tad:TRIADDRAFT_26740"/>
<evidence type="ECO:0000256" key="2">
    <source>
        <dbReference type="ARBA" id="ARBA00022694"/>
    </source>
</evidence>
<dbReference type="GO" id="GO:1990481">
    <property type="term" value="P:mRNA pseudouridine synthesis"/>
    <property type="evidence" value="ECO:0000318"/>
    <property type="project" value="GO_Central"/>
</dbReference>
<evidence type="ECO:0000256" key="3">
    <source>
        <dbReference type="ARBA" id="ARBA00023235"/>
    </source>
</evidence>
<dbReference type="GO" id="GO:0003723">
    <property type="term" value="F:RNA binding"/>
    <property type="evidence" value="ECO:0007669"/>
    <property type="project" value="InterPro"/>
</dbReference>
<sequence length="279" mass="32047">FHFHRYNQRRVAFKLAYIGWDYYGLASQEGIEKTIEAELFNALTKTCLIENRTNSNYSRSGRTDKGVSALGQVISLNVRTNLASGPGVIVETVSELSYVKLLNKVLPGDIRILAWAPVDNDFSARFNTVSRTYKYYFPRANMNIEAMNEAAQRLKGEHDFRNFCKMDLANVSNFRREILSIKVQSIETPYVLQNQGFEMCEIIVCGKAFLWHQVRCMVAILFLIGQGLEDANIINYMLDIEKCNKKPQYGMASGMRTYARSLLGLLSDDYHSLYFHLRR</sequence>
<dbReference type="OrthoDB" id="25767at2759"/>
<evidence type="ECO:0000256" key="5">
    <source>
        <dbReference type="PIRSR" id="PIRSR001430-2"/>
    </source>
</evidence>
<feature type="non-terminal residue" evidence="7">
    <location>
        <position position="1"/>
    </location>
</feature>
<dbReference type="SUPFAM" id="SSF55120">
    <property type="entry name" value="Pseudouridine synthase"/>
    <property type="match status" value="1"/>
</dbReference>
<dbReference type="OMA" id="YFGWEYN"/>
<dbReference type="HAMAP" id="MF_00171">
    <property type="entry name" value="TruA"/>
    <property type="match status" value="1"/>
</dbReference>
<dbReference type="InterPro" id="IPR020094">
    <property type="entry name" value="TruA/RsuA/RluB/E/F_N"/>
</dbReference>
<dbReference type="PANTHER" id="PTHR11142:SF5">
    <property type="entry name" value="TRNA PSEUDOURIDINE(38_39) SYNTHASE"/>
    <property type="match status" value="1"/>
</dbReference>
<dbReference type="Gene3D" id="3.30.70.580">
    <property type="entry name" value="Pseudouridine synthase I, catalytic domain, N-terminal subdomain"/>
    <property type="match status" value="1"/>
</dbReference>